<evidence type="ECO:0000256" key="6">
    <source>
        <dbReference type="ARBA" id="ARBA00023186"/>
    </source>
</evidence>
<dbReference type="OrthoDB" id="9813965at2"/>
<dbReference type="PANTHER" id="PTHR46594:SF4">
    <property type="entry name" value="P-TYPE CATION-TRANSPORTING ATPASE"/>
    <property type="match status" value="1"/>
</dbReference>
<keyword evidence="9" id="KW-1185">Reference proteome</keyword>
<dbReference type="Gene3D" id="3.30.70.100">
    <property type="match status" value="1"/>
</dbReference>
<protein>
    <recommendedName>
        <fullName evidence="2">Copper chaperone CopZ</fullName>
    </recommendedName>
</protein>
<feature type="domain" description="HMA" evidence="7">
    <location>
        <begin position="2"/>
        <end position="68"/>
    </location>
</feature>
<dbReference type="Pfam" id="PF00403">
    <property type="entry name" value="HMA"/>
    <property type="match status" value="1"/>
</dbReference>
<dbReference type="CDD" id="cd00371">
    <property type="entry name" value="HMA"/>
    <property type="match status" value="1"/>
</dbReference>
<dbReference type="SUPFAM" id="SSF55008">
    <property type="entry name" value="HMA, heavy metal-associated domain"/>
    <property type="match status" value="1"/>
</dbReference>
<dbReference type="PRINTS" id="PR00946">
    <property type="entry name" value="HGSCAVENGER"/>
</dbReference>
<evidence type="ECO:0000259" key="7">
    <source>
        <dbReference type="PROSITE" id="PS50846"/>
    </source>
</evidence>
<proteinExistence type="predicted"/>
<comment type="caution">
    <text evidence="8">The sequence shown here is derived from an EMBL/GenBank/DDBJ whole genome shotgun (WGS) entry which is preliminary data.</text>
</comment>
<dbReference type="Proteomes" id="UP000035553">
    <property type="component" value="Unassembled WGS sequence"/>
</dbReference>
<dbReference type="InterPro" id="IPR006121">
    <property type="entry name" value="HMA_dom"/>
</dbReference>
<dbReference type="InterPro" id="IPR017969">
    <property type="entry name" value="Heavy-metal-associated_CS"/>
</dbReference>
<keyword evidence="5" id="KW-0186">Copper</keyword>
<evidence type="ECO:0000256" key="3">
    <source>
        <dbReference type="ARBA" id="ARBA00022490"/>
    </source>
</evidence>
<evidence type="ECO:0000313" key="8">
    <source>
        <dbReference type="EMBL" id="KLI02448.1"/>
    </source>
</evidence>
<dbReference type="InterPro" id="IPR049740">
    <property type="entry name" value="CopZ"/>
</dbReference>
<dbReference type="NCBIfam" id="TIGR00003">
    <property type="entry name" value="copper ion binding protein"/>
    <property type="match status" value="1"/>
</dbReference>
<evidence type="ECO:0000256" key="1">
    <source>
        <dbReference type="ARBA" id="ARBA00004496"/>
    </source>
</evidence>
<evidence type="ECO:0000256" key="5">
    <source>
        <dbReference type="ARBA" id="ARBA00023008"/>
    </source>
</evidence>
<dbReference type="GO" id="GO:0005507">
    <property type="term" value="F:copper ion binding"/>
    <property type="evidence" value="ECO:0007669"/>
    <property type="project" value="InterPro"/>
</dbReference>
<evidence type="ECO:0000313" key="9">
    <source>
        <dbReference type="Proteomes" id="UP000035553"/>
    </source>
</evidence>
<dbReference type="PANTHER" id="PTHR46594">
    <property type="entry name" value="P-TYPE CATION-TRANSPORTING ATPASE"/>
    <property type="match status" value="1"/>
</dbReference>
<dbReference type="AlphaFoldDB" id="A0A0U1QNQ7"/>
<dbReference type="EMBL" id="AFVQ02000099">
    <property type="protein sequence ID" value="KLI02448.1"/>
    <property type="molecule type" value="Genomic_DNA"/>
</dbReference>
<accession>A0A0U1QNQ7</accession>
<sequence length="69" mass="7384">MAERVLTVEGMSCGHCKMAVSGALKELDGVSSVDVNLETGKVDVAYDEAKVGFDQMKDAIEDQGYDVVE</sequence>
<dbReference type="InterPro" id="IPR036163">
    <property type="entry name" value="HMA_dom_sf"/>
</dbReference>
<keyword evidence="6" id="KW-0143">Chaperone</keyword>
<evidence type="ECO:0000256" key="2">
    <source>
        <dbReference type="ARBA" id="ARBA00015313"/>
    </source>
</evidence>
<keyword evidence="4" id="KW-0479">Metal-binding</keyword>
<comment type="subcellular location">
    <subcellularLocation>
        <location evidence="1">Cytoplasm</location>
    </subcellularLocation>
</comment>
<dbReference type="InterPro" id="IPR001802">
    <property type="entry name" value="MerP/CopZ"/>
</dbReference>
<organism evidence="8 9">
    <name type="scientific">Sporolactobacillus inulinus CASD</name>
    <dbReference type="NCBI Taxonomy" id="1069536"/>
    <lineage>
        <taxon>Bacteria</taxon>
        <taxon>Bacillati</taxon>
        <taxon>Bacillota</taxon>
        <taxon>Bacilli</taxon>
        <taxon>Bacillales</taxon>
        <taxon>Sporolactobacillaceae</taxon>
        <taxon>Sporolactobacillus</taxon>
    </lineage>
</organism>
<gene>
    <name evidence="8" type="ORF">SINU_07900</name>
</gene>
<dbReference type="NCBIfam" id="NF033795">
    <property type="entry name" value="chaper_CopZ_Bs"/>
    <property type="match status" value="1"/>
</dbReference>
<keyword evidence="3" id="KW-0963">Cytoplasm</keyword>
<reference evidence="8 9" key="1">
    <citation type="journal article" date="2011" name="J. Bacteriol.">
        <title>Draft genome sequence of Sporolactobacillus inulinus strain CASD, an efficient D-lactic acid-producing bacterium with high-concentration lactate tolerance capability.</title>
        <authorList>
            <person name="Yu B."/>
            <person name="Su F."/>
            <person name="Wang L."/>
            <person name="Xu K."/>
            <person name="Zhao B."/>
            <person name="Xu P."/>
        </authorList>
    </citation>
    <scope>NUCLEOTIDE SEQUENCE [LARGE SCALE GENOMIC DNA]</scope>
    <source>
        <strain evidence="8 9">CASD</strain>
    </source>
</reference>
<dbReference type="InterPro" id="IPR006122">
    <property type="entry name" value="HMA_Cu_ion-bd"/>
</dbReference>
<dbReference type="GO" id="GO:0005737">
    <property type="term" value="C:cytoplasm"/>
    <property type="evidence" value="ECO:0007669"/>
    <property type="project" value="UniProtKB-SubCell"/>
</dbReference>
<dbReference type="PROSITE" id="PS50846">
    <property type="entry name" value="HMA_2"/>
    <property type="match status" value="1"/>
</dbReference>
<evidence type="ECO:0000256" key="4">
    <source>
        <dbReference type="ARBA" id="ARBA00022723"/>
    </source>
</evidence>
<dbReference type="STRING" id="1069536.SINU_07900"/>
<dbReference type="RefSeq" id="WP_010024322.1">
    <property type="nucleotide sequence ID" value="NZ_AFVQ02000099.1"/>
</dbReference>
<dbReference type="FunFam" id="3.30.70.100:FF:000005">
    <property type="entry name" value="Copper-exporting P-type ATPase A"/>
    <property type="match status" value="1"/>
</dbReference>
<dbReference type="PROSITE" id="PS01047">
    <property type="entry name" value="HMA_1"/>
    <property type="match status" value="1"/>
</dbReference>
<name>A0A0U1QNQ7_9BACL</name>